<evidence type="ECO:0000256" key="2">
    <source>
        <dbReference type="ARBA" id="ARBA00022701"/>
    </source>
</evidence>
<evidence type="ECO:0000256" key="4">
    <source>
        <dbReference type="ARBA" id="ARBA00022833"/>
    </source>
</evidence>
<dbReference type="Gene3D" id="1.20.5.110">
    <property type="match status" value="1"/>
</dbReference>
<dbReference type="SUPFAM" id="SSF54236">
    <property type="entry name" value="Ubiquitin-like"/>
    <property type="match status" value="1"/>
</dbReference>
<keyword evidence="5" id="KW-0206">Cytoskeleton</keyword>
<evidence type="ECO:0000256" key="6">
    <source>
        <dbReference type="SAM" id="MobiDB-lite"/>
    </source>
</evidence>
<dbReference type="PANTHER" id="PTHR22738:SF10">
    <property type="entry name" value="RAS ASSOCIATION DOMAIN-CONTAINING PROTEIN 1 HOMOLOG"/>
    <property type="match status" value="1"/>
</dbReference>
<organism evidence="7">
    <name type="scientific">Magallana gigas</name>
    <name type="common">Pacific oyster</name>
    <name type="synonym">Crassostrea gigas</name>
    <dbReference type="NCBI Taxonomy" id="29159"/>
    <lineage>
        <taxon>Eukaryota</taxon>
        <taxon>Metazoa</taxon>
        <taxon>Spiralia</taxon>
        <taxon>Lophotrochozoa</taxon>
        <taxon>Mollusca</taxon>
        <taxon>Bivalvia</taxon>
        <taxon>Autobranchia</taxon>
        <taxon>Pteriomorphia</taxon>
        <taxon>Ostreida</taxon>
        <taxon>Ostreoidea</taxon>
        <taxon>Ostreidae</taxon>
        <taxon>Magallana</taxon>
    </lineage>
</organism>
<dbReference type="GO" id="GO:0046872">
    <property type="term" value="F:metal ion binding"/>
    <property type="evidence" value="ECO:0007669"/>
    <property type="project" value="UniProtKB-KW"/>
</dbReference>
<dbReference type="CDD" id="cd01778">
    <property type="entry name" value="RA_RASSF1_like"/>
    <property type="match status" value="1"/>
</dbReference>
<feature type="region of interest" description="Disordered" evidence="6">
    <location>
        <begin position="566"/>
        <end position="600"/>
    </location>
</feature>
<dbReference type="PROSITE" id="PS50200">
    <property type="entry name" value="RA"/>
    <property type="match status" value="1"/>
</dbReference>
<dbReference type="InterPro" id="IPR011524">
    <property type="entry name" value="SARAH_dom"/>
</dbReference>
<sequence length="880" mass="99990">MARDFLESLLYFEMEQAASARGSQQAPGKPDPAYGSDGGGEGFFNRGGWGNWGRVFSSFMEVIPFGGAKRKSVEVPEAVDISATGVEFGDDIEMAHFGHVELLVKGHDFVLQQLSNPTWCDECGDFIWGLYKHCLRCKCSLGFFQSAVERNKLSDIGGQLNEQYRNFCELCPHCEKNEVVPRELGDLICLAGLISQREEISLKEEHQRNRGEKNLLDVSLSLAKPQDLLDFRVLKKQELEAGGSSPECRRRKPRQNTAEARRSRLSSDQLMEFFNSDENFQEFERVFETFKSKRFSNSADKLRLSLNGFVDDDSDSSDDDDDKTVVMEEELFIGDLDDDPEEDMFSEFFHNDESFIEFEREFQTFKVKRRSRVIDRINRQSGCDIVSELQAICDRDPTKKYDAMLEVGEQRLWNSGGEWDYIFSHLNKNKSSSVSNISGTYGSCSSLDTVHTLSECDTGFYSEEQSVVNGSHSHSDCNRCLGSCSDISNRVHNCSQPSDLNNVPKCSCTEPCVQSSSHDCHFTSHQKCAQFVRLPCKSSPDGTPLEDSSHDLLGPGDVSVATHGATCEAPSETTTEKDETDSGYRSGTIPDDKLPRKPSQATLNREELKKKLEEYNSLVPGAEFILGVYDLCVGNECLVCHDVEYLIVLLVFDFVIVIWLGVIGAEKEETFQGFIKVTLNLVRPICMSLGARPPSIYELLTKEHIVEQNTQTISFYMPRDTVKSIHINSDETTKDVISMLLKKFHILDNPRKFALYEQELNEKGKIAKLRRIPEVEYPLHVSLHWEPDKVDRTRFVLQENENGEIDWEAFSLPELNNFLRVLDREESEYMTELKHKYKFMKKIVQTRLKELRIERQQAAGKKRDSYIQPAGPDHPLAQSS</sequence>
<evidence type="ECO:0000256" key="5">
    <source>
        <dbReference type="ARBA" id="ARBA00023212"/>
    </source>
</evidence>
<dbReference type="InterPro" id="IPR046349">
    <property type="entry name" value="C1-like_sf"/>
</dbReference>
<reference evidence="7" key="1">
    <citation type="journal article" date="2012" name="Nature">
        <title>The oyster genome reveals stress adaptation and complexity of shell formation.</title>
        <authorList>
            <person name="Zhang G."/>
            <person name="Fang X."/>
            <person name="Guo X."/>
            <person name="Li L."/>
            <person name="Luo R."/>
            <person name="Xu F."/>
            <person name="Yang P."/>
            <person name="Zhang L."/>
            <person name="Wang X."/>
            <person name="Qi H."/>
            <person name="Xiong Z."/>
            <person name="Que H."/>
            <person name="Xie Y."/>
            <person name="Holland P.W."/>
            <person name="Paps J."/>
            <person name="Zhu Y."/>
            <person name="Wu F."/>
            <person name="Chen Y."/>
            <person name="Wang J."/>
            <person name="Peng C."/>
            <person name="Meng J."/>
            <person name="Yang L."/>
            <person name="Liu J."/>
            <person name="Wen B."/>
            <person name="Zhang N."/>
            <person name="Huang Z."/>
            <person name="Zhu Q."/>
            <person name="Feng Y."/>
            <person name="Mount A."/>
            <person name="Hedgecock D."/>
            <person name="Xu Z."/>
            <person name="Liu Y."/>
            <person name="Domazet-Loso T."/>
            <person name="Du Y."/>
            <person name="Sun X."/>
            <person name="Zhang S."/>
            <person name="Liu B."/>
            <person name="Cheng P."/>
            <person name="Jiang X."/>
            <person name="Li J."/>
            <person name="Fan D."/>
            <person name="Wang W."/>
            <person name="Fu W."/>
            <person name="Wang T."/>
            <person name="Wang B."/>
            <person name="Zhang J."/>
            <person name="Peng Z."/>
            <person name="Li Y."/>
            <person name="Li N."/>
            <person name="Wang J."/>
            <person name="Chen M."/>
            <person name="He Y."/>
            <person name="Tan F."/>
            <person name="Song X."/>
            <person name="Zheng Q."/>
            <person name="Huang R."/>
            <person name="Yang H."/>
            <person name="Du X."/>
            <person name="Chen L."/>
            <person name="Yang M."/>
            <person name="Gaffney P.M."/>
            <person name="Wang S."/>
            <person name="Luo L."/>
            <person name="She Z."/>
            <person name="Ming Y."/>
            <person name="Huang W."/>
            <person name="Zhang S."/>
            <person name="Huang B."/>
            <person name="Zhang Y."/>
            <person name="Qu T."/>
            <person name="Ni P."/>
            <person name="Miao G."/>
            <person name="Wang J."/>
            <person name="Wang Q."/>
            <person name="Steinberg C.E."/>
            <person name="Wang H."/>
            <person name="Li N."/>
            <person name="Qian L."/>
            <person name="Zhang G."/>
            <person name="Li Y."/>
            <person name="Yang H."/>
            <person name="Liu X."/>
            <person name="Wang J."/>
            <person name="Yin Y."/>
            <person name="Wang J."/>
        </authorList>
    </citation>
    <scope>NUCLEOTIDE SEQUENCE [LARGE SCALE GENOMIC DNA]</scope>
    <source>
        <strain evidence="7">05x7-T-G4-1.051#20</strain>
    </source>
</reference>
<keyword evidence="3" id="KW-0479">Metal-binding</keyword>
<dbReference type="SMART" id="SM00314">
    <property type="entry name" value="RA"/>
    <property type="match status" value="1"/>
</dbReference>
<dbReference type="Pfam" id="PF00788">
    <property type="entry name" value="RA"/>
    <property type="match status" value="1"/>
</dbReference>
<dbReference type="CDD" id="cd21885">
    <property type="entry name" value="SARAH_RASSF1-like"/>
    <property type="match status" value="1"/>
</dbReference>
<dbReference type="EMBL" id="JH822105">
    <property type="protein sequence ID" value="EKC40344.1"/>
    <property type="molecule type" value="Genomic_DNA"/>
</dbReference>
<dbReference type="PANTHER" id="PTHR22738">
    <property type="entry name" value="RASSF"/>
    <property type="match status" value="1"/>
</dbReference>
<dbReference type="Gene3D" id="3.30.60.20">
    <property type="match status" value="1"/>
</dbReference>
<dbReference type="GO" id="GO:0007165">
    <property type="term" value="P:signal transduction"/>
    <property type="evidence" value="ECO:0007669"/>
    <property type="project" value="InterPro"/>
</dbReference>
<keyword evidence="2" id="KW-0493">Microtubule</keyword>
<feature type="region of interest" description="Disordered" evidence="6">
    <location>
        <begin position="242"/>
        <end position="263"/>
    </location>
</feature>
<dbReference type="HOGENOM" id="CLU_327129_0_0_1"/>
<gene>
    <name evidence="7" type="ORF">CGI_10018670</name>
</gene>
<dbReference type="AlphaFoldDB" id="K1R9J2"/>
<protein>
    <submittedName>
        <fullName evidence="7">Ras association domain-containing protein 5</fullName>
    </submittedName>
</protein>
<accession>K1R9J2</accession>
<feature type="region of interest" description="Disordered" evidence="6">
    <location>
        <begin position="856"/>
        <end position="880"/>
    </location>
</feature>
<dbReference type="PROSITE" id="PS50951">
    <property type="entry name" value="SARAH"/>
    <property type="match status" value="1"/>
</dbReference>
<dbReference type="Gene3D" id="3.10.20.90">
    <property type="entry name" value="Phosphatidylinositol 3-kinase Catalytic Subunit, Chain A, domain 1"/>
    <property type="match status" value="1"/>
</dbReference>
<keyword evidence="4" id="KW-0862">Zinc</keyword>
<evidence type="ECO:0000256" key="3">
    <source>
        <dbReference type="ARBA" id="ARBA00022723"/>
    </source>
</evidence>
<feature type="compositionally biased region" description="Basic and acidic residues" evidence="6">
    <location>
        <begin position="856"/>
        <end position="865"/>
    </location>
</feature>
<comment type="subcellular location">
    <subcellularLocation>
        <location evidence="1">Cytoplasm</location>
        <location evidence="1">Cytoskeleton</location>
    </subcellularLocation>
</comment>
<dbReference type="SUPFAM" id="SSF57889">
    <property type="entry name" value="Cysteine-rich domain"/>
    <property type="match status" value="1"/>
</dbReference>
<dbReference type="PROSITE" id="PS50081">
    <property type="entry name" value="ZF_DAG_PE_2"/>
    <property type="match status" value="1"/>
</dbReference>
<dbReference type="Pfam" id="PF00130">
    <property type="entry name" value="C1_1"/>
    <property type="match status" value="1"/>
</dbReference>
<proteinExistence type="predicted"/>
<dbReference type="InterPro" id="IPR033614">
    <property type="entry name" value="RASSF1-6"/>
</dbReference>
<name>K1R9J2_MAGGI</name>
<dbReference type="InterPro" id="IPR029071">
    <property type="entry name" value="Ubiquitin-like_domsf"/>
</dbReference>
<evidence type="ECO:0000313" key="7">
    <source>
        <dbReference type="EMBL" id="EKC40344.1"/>
    </source>
</evidence>
<dbReference type="GO" id="GO:0005874">
    <property type="term" value="C:microtubule"/>
    <property type="evidence" value="ECO:0007669"/>
    <property type="project" value="UniProtKB-KW"/>
</dbReference>
<dbReference type="Pfam" id="PF16517">
    <property type="entry name" value="Nore1-SARAH"/>
    <property type="match status" value="1"/>
</dbReference>
<dbReference type="InterPro" id="IPR000159">
    <property type="entry name" value="RA_dom"/>
</dbReference>
<evidence type="ECO:0000256" key="1">
    <source>
        <dbReference type="ARBA" id="ARBA00004245"/>
    </source>
</evidence>
<keyword evidence="5" id="KW-0963">Cytoplasm</keyword>
<dbReference type="InterPro" id="IPR002219">
    <property type="entry name" value="PKC_DAG/PE"/>
</dbReference>
<dbReference type="InParanoid" id="K1R9J2"/>